<accession>A0A1C3X000</accession>
<dbReference type="RefSeq" id="WP_092855200.1">
    <property type="nucleotide sequence ID" value="NZ_FMAH01000049.1"/>
</dbReference>
<dbReference type="PANTHER" id="PTHR43649">
    <property type="entry name" value="ARABINOSE-BINDING PROTEIN-RELATED"/>
    <property type="match status" value="1"/>
</dbReference>
<evidence type="ECO:0000256" key="5">
    <source>
        <dbReference type="ARBA" id="ARBA00022448"/>
    </source>
</evidence>
<comment type="subunit">
    <text evidence="3">The complex is composed of two ATP-binding proteins (UgpC), two transmembrane proteins (UgpA and UgpE) and a solute-binding protein (UgpB).</text>
</comment>
<dbReference type="STRING" id="411945.GA0061102_104930"/>
<comment type="function">
    <text evidence="8">Part of the ABC transporter complex UgpBAEC involved in sn-glycerol-3-phosphate (G3P) import. Binds G3P.</text>
</comment>
<dbReference type="InterPro" id="IPR006311">
    <property type="entry name" value="TAT_signal"/>
</dbReference>
<keyword evidence="9" id="KW-0762">Sugar transport</keyword>
<evidence type="ECO:0000256" key="4">
    <source>
        <dbReference type="ARBA" id="ARBA00017470"/>
    </source>
</evidence>
<evidence type="ECO:0000313" key="9">
    <source>
        <dbReference type="EMBL" id="SCB45592.1"/>
    </source>
</evidence>
<dbReference type="EMBL" id="FMAH01000049">
    <property type="protein sequence ID" value="SCB45592.1"/>
    <property type="molecule type" value="Genomic_DNA"/>
</dbReference>
<dbReference type="AlphaFoldDB" id="A0A1C3X000"/>
<dbReference type="PROSITE" id="PS51318">
    <property type="entry name" value="TAT"/>
    <property type="match status" value="1"/>
</dbReference>
<evidence type="ECO:0000313" key="10">
    <source>
        <dbReference type="Proteomes" id="UP000199435"/>
    </source>
</evidence>
<dbReference type="PANTHER" id="PTHR43649:SF31">
    <property type="entry name" value="SN-GLYCEROL-3-PHOSPHATE-BINDING PERIPLASMIC PROTEIN UGPB"/>
    <property type="match status" value="1"/>
</dbReference>
<dbReference type="GO" id="GO:0042597">
    <property type="term" value="C:periplasmic space"/>
    <property type="evidence" value="ECO:0007669"/>
    <property type="project" value="UniProtKB-SubCell"/>
</dbReference>
<keyword evidence="7" id="KW-0574">Periplasm</keyword>
<evidence type="ECO:0000256" key="6">
    <source>
        <dbReference type="ARBA" id="ARBA00022729"/>
    </source>
</evidence>
<gene>
    <name evidence="9" type="ORF">GA0061102_104930</name>
</gene>
<dbReference type="Proteomes" id="UP000199435">
    <property type="component" value="Unassembled WGS sequence"/>
</dbReference>
<protein>
    <recommendedName>
        <fullName evidence="4">sn-glycerol-3-phosphate-binding periplasmic protein UgpB</fullName>
    </recommendedName>
</protein>
<evidence type="ECO:0000256" key="2">
    <source>
        <dbReference type="ARBA" id="ARBA00008520"/>
    </source>
</evidence>
<evidence type="ECO:0000256" key="8">
    <source>
        <dbReference type="ARBA" id="ARBA00034473"/>
    </source>
</evidence>
<sequence length="424" mass="45997">MHLTRRQMMMTGVAAAGTLAMPGILRAEEKPTITISHGAPNYQALLAELSTGFSAQNPSMTVKFSADGDNWDPLLNNTLRAAVVGALPDATWQSLTYAGILADRKIVQPVNSFFNGDIKNLQAMGLSTPMIEATTVGKSIYGLPFGTTIPIVYCNMDLLRKVGYSKPQPPSTWDEIHEIGAKVSALGGNINGGYIEYTSTNAWIFQNLLASYGGRMMNEARSAIAFDGPEGLQALQTLSRFGDISTNDMTVDQARQAFNAGVTAIHIRSASGTTSVAKAAAGHFELAVAQFPLPNPNGRLVGAGHGFFMFTKDPEKQKVVWEFMQFAASPQGQMILAKNSGYMPVNLKALNEPSFRDAYFKINPYHRAVVERLAITGDQFSFPGNNTVKIVQTMADDMHDVVTHRTKPDVALQRMATQTRKLLG</sequence>
<evidence type="ECO:0000256" key="3">
    <source>
        <dbReference type="ARBA" id="ARBA00011557"/>
    </source>
</evidence>
<dbReference type="Pfam" id="PF13416">
    <property type="entry name" value="SBP_bac_8"/>
    <property type="match status" value="1"/>
</dbReference>
<proteinExistence type="inferred from homology"/>
<dbReference type="Gene3D" id="3.40.190.10">
    <property type="entry name" value="Periplasmic binding protein-like II"/>
    <property type="match status" value="2"/>
</dbReference>
<keyword evidence="6" id="KW-0732">Signal</keyword>
<keyword evidence="5" id="KW-0813">Transport</keyword>
<comment type="similarity">
    <text evidence="2">Belongs to the bacterial solute-binding protein 1 family.</text>
</comment>
<dbReference type="OrthoDB" id="2509690at2"/>
<keyword evidence="10" id="KW-1185">Reference proteome</keyword>
<reference evidence="10" key="1">
    <citation type="submission" date="2016-08" db="EMBL/GenBank/DDBJ databases">
        <authorList>
            <person name="Varghese N."/>
            <person name="Submissions Spin"/>
        </authorList>
    </citation>
    <scope>NUCLEOTIDE SEQUENCE [LARGE SCALE GENOMIC DNA]</scope>
    <source>
        <strain evidence="10">HAMBI 2971</strain>
    </source>
</reference>
<dbReference type="InterPro" id="IPR050490">
    <property type="entry name" value="Bact_solute-bd_prot1"/>
</dbReference>
<dbReference type="InterPro" id="IPR006059">
    <property type="entry name" value="SBP"/>
</dbReference>
<dbReference type="SUPFAM" id="SSF53850">
    <property type="entry name" value="Periplasmic binding protein-like II"/>
    <property type="match status" value="1"/>
</dbReference>
<evidence type="ECO:0000256" key="1">
    <source>
        <dbReference type="ARBA" id="ARBA00004418"/>
    </source>
</evidence>
<organism evidence="9 10">
    <name type="scientific">Rhizobium miluonense</name>
    <dbReference type="NCBI Taxonomy" id="411945"/>
    <lineage>
        <taxon>Bacteria</taxon>
        <taxon>Pseudomonadati</taxon>
        <taxon>Pseudomonadota</taxon>
        <taxon>Alphaproteobacteria</taxon>
        <taxon>Hyphomicrobiales</taxon>
        <taxon>Rhizobiaceae</taxon>
        <taxon>Rhizobium/Agrobacterium group</taxon>
        <taxon>Rhizobium</taxon>
    </lineage>
</organism>
<evidence type="ECO:0000256" key="7">
    <source>
        <dbReference type="ARBA" id="ARBA00022764"/>
    </source>
</evidence>
<comment type="subcellular location">
    <subcellularLocation>
        <location evidence="1">Periplasm</location>
    </subcellularLocation>
</comment>
<name>A0A1C3X000_9HYPH</name>